<organism evidence="1 2">
    <name type="scientific">Hydrogenoanaerobacterium saccharovorans</name>
    <dbReference type="NCBI Taxonomy" id="474960"/>
    <lineage>
        <taxon>Bacteria</taxon>
        <taxon>Bacillati</taxon>
        <taxon>Bacillota</taxon>
        <taxon>Clostridia</taxon>
        <taxon>Eubacteriales</taxon>
        <taxon>Oscillospiraceae</taxon>
        <taxon>Hydrogenoanaerobacterium</taxon>
    </lineage>
</organism>
<proteinExistence type="predicted"/>
<evidence type="ECO:0000313" key="2">
    <source>
        <dbReference type="Proteomes" id="UP000724149"/>
    </source>
</evidence>
<comment type="caution">
    <text evidence="1">The sequence shown here is derived from an EMBL/GenBank/DDBJ whole genome shotgun (WGS) entry which is preliminary data.</text>
</comment>
<dbReference type="Proteomes" id="UP000724149">
    <property type="component" value="Unassembled WGS sequence"/>
</dbReference>
<evidence type="ECO:0000313" key="1">
    <source>
        <dbReference type="EMBL" id="MBM6924297.1"/>
    </source>
</evidence>
<protein>
    <submittedName>
        <fullName evidence="1">Uncharacterized protein</fullName>
    </submittedName>
</protein>
<dbReference type="RefSeq" id="WP_071433079.1">
    <property type="nucleotide sequence ID" value="NZ_JACSNR010000019.1"/>
</dbReference>
<dbReference type="EMBL" id="JACSNR010000019">
    <property type="protein sequence ID" value="MBM6924297.1"/>
    <property type="molecule type" value="Genomic_DNA"/>
</dbReference>
<gene>
    <name evidence="1" type="ORF">H9X81_11440</name>
</gene>
<sequence>MHDYMQALKQRFFRVPRCEDLRGTVEDTCGEFLKRMSDEDKHKLLLIVDSMDAIRDEVSLASFIAGFKLAWGISRELEADGLYSYDEEEMTQPWRRSQEEN</sequence>
<accession>A0ABS2GPC9</accession>
<reference evidence="1 2" key="1">
    <citation type="journal article" date="2021" name="Sci. Rep.">
        <title>The distribution of antibiotic resistance genes in chicken gut microbiota commensals.</title>
        <authorList>
            <person name="Juricova H."/>
            <person name="Matiasovicova J."/>
            <person name="Kubasova T."/>
            <person name="Cejkova D."/>
            <person name="Rychlik I."/>
        </authorList>
    </citation>
    <scope>NUCLEOTIDE SEQUENCE [LARGE SCALE GENOMIC DNA]</scope>
    <source>
        <strain evidence="1 2">An564</strain>
    </source>
</reference>
<keyword evidence="2" id="KW-1185">Reference proteome</keyword>
<name>A0ABS2GPC9_9FIRM</name>